<evidence type="ECO:0000256" key="2">
    <source>
        <dbReference type="ARBA" id="ARBA00023125"/>
    </source>
</evidence>
<dbReference type="Gene3D" id="1.10.10.60">
    <property type="entry name" value="Homeodomain-like"/>
    <property type="match status" value="1"/>
</dbReference>
<dbReference type="PROSITE" id="PS01124">
    <property type="entry name" value="HTH_ARAC_FAMILY_2"/>
    <property type="match status" value="1"/>
</dbReference>
<gene>
    <name evidence="5" type="ORF">KDA27_24330</name>
</gene>
<evidence type="ECO:0000256" key="1">
    <source>
        <dbReference type="ARBA" id="ARBA00023015"/>
    </source>
</evidence>
<dbReference type="InterPro" id="IPR009057">
    <property type="entry name" value="Homeodomain-like_sf"/>
</dbReference>
<evidence type="ECO:0000256" key="3">
    <source>
        <dbReference type="ARBA" id="ARBA00023163"/>
    </source>
</evidence>
<organism evidence="5 6">
    <name type="scientific">Eiseniibacteriota bacterium</name>
    <dbReference type="NCBI Taxonomy" id="2212470"/>
    <lineage>
        <taxon>Bacteria</taxon>
        <taxon>Candidatus Eiseniibacteriota</taxon>
    </lineage>
</organism>
<feature type="domain" description="HTH araC/xylS-type" evidence="4">
    <location>
        <begin position="146"/>
        <end position="247"/>
    </location>
</feature>
<dbReference type="AlphaFoldDB" id="A0A956SFR4"/>
<dbReference type="EMBL" id="JAGQHS010000234">
    <property type="protein sequence ID" value="MCA9758945.1"/>
    <property type="molecule type" value="Genomic_DNA"/>
</dbReference>
<dbReference type="Pfam" id="PF12833">
    <property type="entry name" value="HTH_18"/>
    <property type="match status" value="1"/>
</dbReference>
<evidence type="ECO:0000313" key="6">
    <source>
        <dbReference type="Proteomes" id="UP000739538"/>
    </source>
</evidence>
<dbReference type="GO" id="GO:0043565">
    <property type="term" value="F:sequence-specific DNA binding"/>
    <property type="evidence" value="ECO:0007669"/>
    <property type="project" value="InterPro"/>
</dbReference>
<dbReference type="SUPFAM" id="SSF46689">
    <property type="entry name" value="Homeodomain-like"/>
    <property type="match status" value="1"/>
</dbReference>
<dbReference type="InterPro" id="IPR050204">
    <property type="entry name" value="AraC_XylS_family_regulators"/>
</dbReference>
<keyword evidence="1" id="KW-0805">Transcription regulation</keyword>
<dbReference type="Proteomes" id="UP000739538">
    <property type="component" value="Unassembled WGS sequence"/>
</dbReference>
<proteinExistence type="predicted"/>
<accession>A0A956SFR4</accession>
<evidence type="ECO:0000313" key="5">
    <source>
        <dbReference type="EMBL" id="MCA9758945.1"/>
    </source>
</evidence>
<evidence type="ECO:0000259" key="4">
    <source>
        <dbReference type="PROSITE" id="PS01124"/>
    </source>
</evidence>
<reference evidence="5" key="1">
    <citation type="submission" date="2020-04" db="EMBL/GenBank/DDBJ databases">
        <authorList>
            <person name="Zhang T."/>
        </authorList>
    </citation>
    <scope>NUCLEOTIDE SEQUENCE</scope>
    <source>
        <strain evidence="5">HKST-UBA02</strain>
    </source>
</reference>
<comment type="caution">
    <text evidence="5">The sequence shown here is derived from an EMBL/GenBank/DDBJ whole genome shotgun (WGS) entry which is preliminary data.</text>
</comment>
<sequence>MDYFEYPVPDEARPHGICLWRFAVEAKDPEAFVHVVPPDGTVTLSASLYPGQEPRLTTTGASVRAHLVPVVHGMSAAGIRLRPGVAPDLLSVPAATLVGAMTPWVPEGSQVALAEAMVAMARDEDAWVEAGRVFGAVARELASPDPLVAQLVDRLLAEPDLGGVGVAMEAVPIGVRQLRRRFLAATGLSPKSFAQMQRLRHACILALENPPRNWSQVAAEAGFSDQAHFSRQVARTFGVSPTVLMEYLRTIRHQLVPQVGQDRRQDDRFLQDS</sequence>
<name>A0A956SFR4_UNCEI</name>
<dbReference type="PANTHER" id="PTHR46796:SF15">
    <property type="entry name" value="BLL1074 PROTEIN"/>
    <property type="match status" value="1"/>
</dbReference>
<keyword evidence="2" id="KW-0238">DNA-binding</keyword>
<dbReference type="GO" id="GO:0003700">
    <property type="term" value="F:DNA-binding transcription factor activity"/>
    <property type="evidence" value="ECO:0007669"/>
    <property type="project" value="InterPro"/>
</dbReference>
<dbReference type="SMART" id="SM00342">
    <property type="entry name" value="HTH_ARAC"/>
    <property type="match status" value="1"/>
</dbReference>
<dbReference type="PANTHER" id="PTHR46796">
    <property type="entry name" value="HTH-TYPE TRANSCRIPTIONAL ACTIVATOR RHAS-RELATED"/>
    <property type="match status" value="1"/>
</dbReference>
<keyword evidence="3" id="KW-0804">Transcription</keyword>
<dbReference type="InterPro" id="IPR018060">
    <property type="entry name" value="HTH_AraC"/>
</dbReference>
<protein>
    <submittedName>
        <fullName evidence="5">AraC family transcriptional regulator</fullName>
    </submittedName>
</protein>
<reference evidence="5" key="2">
    <citation type="journal article" date="2021" name="Microbiome">
        <title>Successional dynamics and alternative stable states in a saline activated sludge microbial community over 9 years.</title>
        <authorList>
            <person name="Wang Y."/>
            <person name="Ye J."/>
            <person name="Ju F."/>
            <person name="Liu L."/>
            <person name="Boyd J.A."/>
            <person name="Deng Y."/>
            <person name="Parks D.H."/>
            <person name="Jiang X."/>
            <person name="Yin X."/>
            <person name="Woodcroft B.J."/>
            <person name="Tyson G.W."/>
            <person name="Hugenholtz P."/>
            <person name="Polz M.F."/>
            <person name="Zhang T."/>
        </authorList>
    </citation>
    <scope>NUCLEOTIDE SEQUENCE</scope>
    <source>
        <strain evidence="5">HKST-UBA02</strain>
    </source>
</reference>